<accession>A0A3E3IUY3</accession>
<dbReference type="AlphaFoldDB" id="A0A3E3IUY3"/>
<dbReference type="Proteomes" id="UP000261166">
    <property type="component" value="Unassembled WGS sequence"/>
</dbReference>
<dbReference type="Gene3D" id="3.90.1150.200">
    <property type="match status" value="1"/>
</dbReference>
<evidence type="ECO:0000259" key="1">
    <source>
        <dbReference type="Pfam" id="PF08818"/>
    </source>
</evidence>
<dbReference type="OrthoDB" id="115213at2"/>
<gene>
    <name evidence="2" type="ORF">DWY69_15230</name>
</gene>
<protein>
    <recommendedName>
        <fullName evidence="1">YdhG-like domain-containing protein</fullName>
    </recommendedName>
</protein>
<feature type="domain" description="YdhG-like" evidence="1">
    <location>
        <begin position="41"/>
        <end position="127"/>
    </location>
</feature>
<evidence type="ECO:0000313" key="3">
    <source>
        <dbReference type="Proteomes" id="UP000261166"/>
    </source>
</evidence>
<reference evidence="2 3" key="1">
    <citation type="submission" date="2018-08" db="EMBL/GenBank/DDBJ databases">
        <title>A genome reference for cultivated species of the human gut microbiota.</title>
        <authorList>
            <person name="Zou Y."/>
            <person name="Xue W."/>
            <person name="Luo G."/>
        </authorList>
    </citation>
    <scope>NUCLEOTIDE SEQUENCE [LARGE SCALE GENOMIC DNA]</scope>
    <source>
        <strain evidence="2 3">AF26-4BH</strain>
    </source>
</reference>
<name>A0A3E3IUY3_9FIRM</name>
<dbReference type="InterPro" id="IPR014922">
    <property type="entry name" value="YdhG-like"/>
</dbReference>
<proteinExistence type="predicted"/>
<dbReference type="SUPFAM" id="SSF159888">
    <property type="entry name" value="YdhG-like"/>
    <property type="match status" value="1"/>
</dbReference>
<sequence length="136" mass="15835">MWTCPKCGRTFKNQNQDHFCGKAPETIDAYILEQPEDIQKYLYQMHGILQAALPDAQERISWSMPTYWNQHNIVHFAGFKKHIGFYPGPQAIEMFEERLKEYKTSKGAIQFPYNKPLPAELITEIAKWCNDTGNHA</sequence>
<evidence type="ECO:0000313" key="2">
    <source>
        <dbReference type="EMBL" id="RGE70879.1"/>
    </source>
</evidence>
<organism evidence="2 3">
    <name type="scientific">Eisenbergiella massiliensis</name>
    <dbReference type="NCBI Taxonomy" id="1720294"/>
    <lineage>
        <taxon>Bacteria</taxon>
        <taxon>Bacillati</taxon>
        <taxon>Bacillota</taxon>
        <taxon>Clostridia</taxon>
        <taxon>Lachnospirales</taxon>
        <taxon>Lachnospiraceae</taxon>
        <taxon>Eisenbergiella</taxon>
    </lineage>
</organism>
<dbReference type="EMBL" id="QVLU01000013">
    <property type="protein sequence ID" value="RGE70879.1"/>
    <property type="molecule type" value="Genomic_DNA"/>
</dbReference>
<dbReference type="RefSeq" id="WP_021639953.1">
    <property type="nucleotide sequence ID" value="NZ_JBKVAZ010000021.1"/>
</dbReference>
<dbReference type="Pfam" id="PF08818">
    <property type="entry name" value="DUF1801"/>
    <property type="match status" value="1"/>
</dbReference>
<comment type="caution">
    <text evidence="2">The sequence shown here is derived from an EMBL/GenBank/DDBJ whole genome shotgun (WGS) entry which is preliminary data.</text>
</comment>